<name>A0A382SYM5_9ZZZZ</name>
<proteinExistence type="predicted"/>
<dbReference type="AlphaFoldDB" id="A0A382SYM5"/>
<reference evidence="1" key="1">
    <citation type="submission" date="2018-05" db="EMBL/GenBank/DDBJ databases">
        <authorList>
            <person name="Lanie J.A."/>
            <person name="Ng W.-L."/>
            <person name="Kazmierczak K.M."/>
            <person name="Andrzejewski T.M."/>
            <person name="Davidsen T.M."/>
            <person name="Wayne K.J."/>
            <person name="Tettelin H."/>
            <person name="Glass J.I."/>
            <person name="Rusch D."/>
            <person name="Podicherti R."/>
            <person name="Tsui H.-C.T."/>
            <person name="Winkler M.E."/>
        </authorList>
    </citation>
    <scope>NUCLEOTIDE SEQUENCE</scope>
</reference>
<protein>
    <submittedName>
        <fullName evidence="1">Uncharacterized protein</fullName>
    </submittedName>
</protein>
<sequence>MFKDWPPPDRLPDGVIYWTDAGFQGLRTDYPQCRVIQPQKKPRGKKLNDLDRWCNALRARI</sequence>
<feature type="non-terminal residue" evidence="1">
    <location>
        <position position="61"/>
    </location>
</feature>
<accession>A0A382SYM5</accession>
<dbReference type="EMBL" id="UINC01132322">
    <property type="protein sequence ID" value="SVD14565.1"/>
    <property type="molecule type" value="Genomic_DNA"/>
</dbReference>
<evidence type="ECO:0000313" key="1">
    <source>
        <dbReference type="EMBL" id="SVD14565.1"/>
    </source>
</evidence>
<organism evidence="1">
    <name type="scientific">marine metagenome</name>
    <dbReference type="NCBI Taxonomy" id="408172"/>
    <lineage>
        <taxon>unclassified sequences</taxon>
        <taxon>metagenomes</taxon>
        <taxon>ecological metagenomes</taxon>
    </lineage>
</organism>
<gene>
    <name evidence="1" type="ORF">METZ01_LOCUS367419</name>
</gene>